<keyword evidence="2" id="KW-1185">Reference proteome</keyword>
<protein>
    <recommendedName>
        <fullName evidence="3">DUF2642 domain-containing protein</fullName>
    </recommendedName>
</protein>
<evidence type="ECO:0008006" key="3">
    <source>
        <dbReference type="Google" id="ProtNLM"/>
    </source>
</evidence>
<reference evidence="1 2" key="1">
    <citation type="submission" date="2020-08" db="EMBL/GenBank/DDBJ databases">
        <title>Complete Genome Sequence of Effusibacillus dendaii Strain skT53, Isolated from Farmland soil.</title>
        <authorList>
            <person name="Konishi T."/>
            <person name="Kawasaki H."/>
        </authorList>
    </citation>
    <scope>NUCLEOTIDE SEQUENCE [LARGE SCALE GENOMIC DNA]</scope>
    <source>
        <strain evidence="2">skT53</strain>
    </source>
</reference>
<gene>
    <name evidence="1" type="ORF">skT53_33140</name>
</gene>
<accession>A0A7I8DH47</accession>
<dbReference type="KEGG" id="eff:skT53_33140"/>
<organism evidence="1 2">
    <name type="scientific">Effusibacillus dendaii</name>
    <dbReference type="NCBI Taxonomy" id="2743772"/>
    <lineage>
        <taxon>Bacteria</taxon>
        <taxon>Bacillati</taxon>
        <taxon>Bacillota</taxon>
        <taxon>Bacilli</taxon>
        <taxon>Bacillales</taxon>
        <taxon>Alicyclobacillaceae</taxon>
        <taxon>Effusibacillus</taxon>
    </lineage>
</organism>
<dbReference type="Pfam" id="PF10842">
    <property type="entry name" value="DUF2642"/>
    <property type="match status" value="1"/>
</dbReference>
<dbReference type="RefSeq" id="WP_200758955.1">
    <property type="nucleotide sequence ID" value="NZ_AP023366.1"/>
</dbReference>
<evidence type="ECO:0000313" key="1">
    <source>
        <dbReference type="EMBL" id="BCJ88329.1"/>
    </source>
</evidence>
<evidence type="ECO:0000313" key="2">
    <source>
        <dbReference type="Proteomes" id="UP000593802"/>
    </source>
</evidence>
<sequence>MDFRFLEKSCGKMIQIERGGPDQLEGKLLEIRPDHLCIETQDGVMYVNSNHIKTISEPILMEITNQGTETEDSKPLVLVEAENFHQLLKNLQHKLVKINQAGPNSLEGVLMSIRDDSVTIVHKMKDYVHYPLFHIKTITWIINSHKQEEKKK</sequence>
<name>A0A7I8DH47_9BACL</name>
<proteinExistence type="predicted"/>
<dbReference type="Proteomes" id="UP000593802">
    <property type="component" value="Chromosome"/>
</dbReference>
<dbReference type="AlphaFoldDB" id="A0A7I8DH47"/>
<dbReference type="InterPro" id="IPR020139">
    <property type="entry name" value="DUF2642"/>
</dbReference>
<dbReference type="EMBL" id="AP023366">
    <property type="protein sequence ID" value="BCJ88329.1"/>
    <property type="molecule type" value="Genomic_DNA"/>
</dbReference>